<feature type="compositionally biased region" description="Basic and acidic residues" evidence="4">
    <location>
        <begin position="83"/>
        <end position="106"/>
    </location>
</feature>
<feature type="compositionally biased region" description="Low complexity" evidence="4">
    <location>
        <begin position="2101"/>
        <end position="2113"/>
    </location>
</feature>
<dbReference type="Pfam" id="PF21022">
    <property type="entry name" value="Rap-GAP_dimer"/>
    <property type="match status" value="1"/>
</dbReference>
<organism evidence="7 8">
    <name type="scientific">Trichogramma brassicae</name>
    <dbReference type="NCBI Taxonomy" id="86971"/>
    <lineage>
        <taxon>Eukaryota</taxon>
        <taxon>Metazoa</taxon>
        <taxon>Ecdysozoa</taxon>
        <taxon>Arthropoda</taxon>
        <taxon>Hexapoda</taxon>
        <taxon>Insecta</taxon>
        <taxon>Pterygota</taxon>
        <taxon>Neoptera</taxon>
        <taxon>Endopterygota</taxon>
        <taxon>Hymenoptera</taxon>
        <taxon>Apocrita</taxon>
        <taxon>Proctotrupomorpha</taxon>
        <taxon>Chalcidoidea</taxon>
        <taxon>Trichogrammatidae</taxon>
        <taxon>Trichogramma</taxon>
    </lineage>
</organism>
<feature type="compositionally biased region" description="Low complexity" evidence="4">
    <location>
        <begin position="759"/>
        <end position="777"/>
    </location>
</feature>
<feature type="compositionally biased region" description="Basic and acidic residues" evidence="4">
    <location>
        <begin position="813"/>
        <end position="823"/>
    </location>
</feature>
<dbReference type="InterPro" id="IPR036034">
    <property type="entry name" value="PDZ_sf"/>
</dbReference>
<feature type="region of interest" description="Disordered" evidence="4">
    <location>
        <begin position="750"/>
        <end position="786"/>
    </location>
</feature>
<keyword evidence="2 3" id="KW-0175">Coiled coil</keyword>
<feature type="compositionally biased region" description="Low complexity" evidence="4">
    <location>
        <begin position="680"/>
        <end position="691"/>
    </location>
</feature>
<feature type="compositionally biased region" description="Polar residues" evidence="4">
    <location>
        <begin position="2193"/>
        <end position="2204"/>
    </location>
</feature>
<dbReference type="Pfam" id="PF02145">
    <property type="entry name" value="Rap_GAP"/>
    <property type="match status" value="1"/>
</dbReference>
<feature type="region of interest" description="Disordered" evidence="4">
    <location>
        <begin position="1737"/>
        <end position="1793"/>
    </location>
</feature>
<feature type="region of interest" description="Disordered" evidence="4">
    <location>
        <begin position="989"/>
        <end position="1024"/>
    </location>
</feature>
<keyword evidence="1" id="KW-0343">GTPase activation</keyword>
<gene>
    <name evidence="7" type="ORF">TBRA_LOCUS8095</name>
</gene>
<feature type="compositionally biased region" description="Polar residues" evidence="4">
    <location>
        <begin position="640"/>
        <end position="665"/>
    </location>
</feature>
<dbReference type="SMART" id="SM00390">
    <property type="entry name" value="GoLoco"/>
    <property type="match status" value="1"/>
</dbReference>
<feature type="compositionally biased region" description="Basic and acidic residues" evidence="4">
    <location>
        <begin position="1693"/>
        <end position="1703"/>
    </location>
</feature>
<dbReference type="SMART" id="SM00228">
    <property type="entry name" value="PDZ"/>
    <property type="match status" value="3"/>
</dbReference>
<feature type="region of interest" description="Disordered" evidence="4">
    <location>
        <begin position="2079"/>
        <end position="2124"/>
    </location>
</feature>
<feature type="region of interest" description="Disordered" evidence="4">
    <location>
        <begin position="2525"/>
        <end position="2560"/>
    </location>
</feature>
<feature type="compositionally biased region" description="Polar residues" evidence="4">
    <location>
        <begin position="2300"/>
        <end position="2323"/>
    </location>
</feature>
<dbReference type="Gene3D" id="2.30.42.10">
    <property type="match status" value="3"/>
</dbReference>
<feature type="compositionally biased region" description="Basic and acidic residues" evidence="4">
    <location>
        <begin position="2233"/>
        <end position="2248"/>
    </location>
</feature>
<feature type="compositionally biased region" description="Low complexity" evidence="4">
    <location>
        <begin position="160"/>
        <end position="175"/>
    </location>
</feature>
<feature type="compositionally biased region" description="Polar residues" evidence="4">
    <location>
        <begin position="692"/>
        <end position="702"/>
    </location>
</feature>
<feature type="domain" description="PDZ" evidence="6">
    <location>
        <begin position="2339"/>
        <end position="2419"/>
    </location>
</feature>
<dbReference type="InterPro" id="IPR053004">
    <property type="entry name" value="MAGUK_Signaling_Regulators"/>
</dbReference>
<evidence type="ECO:0000256" key="3">
    <source>
        <dbReference type="SAM" id="Coils"/>
    </source>
</evidence>
<feature type="region of interest" description="Disordered" evidence="4">
    <location>
        <begin position="1693"/>
        <end position="1721"/>
    </location>
</feature>
<reference evidence="7 8" key="1">
    <citation type="submission" date="2020-02" db="EMBL/GenBank/DDBJ databases">
        <authorList>
            <person name="Ferguson B K."/>
        </authorList>
    </citation>
    <scope>NUCLEOTIDE SEQUENCE [LARGE SCALE GENOMIC DNA]</scope>
</reference>
<dbReference type="OrthoDB" id="10067129at2759"/>
<evidence type="ECO:0008006" key="9">
    <source>
        <dbReference type="Google" id="ProtNLM"/>
    </source>
</evidence>
<dbReference type="SUPFAM" id="SSF50156">
    <property type="entry name" value="PDZ domain-like"/>
    <property type="match status" value="3"/>
</dbReference>
<evidence type="ECO:0000259" key="5">
    <source>
        <dbReference type="PROSITE" id="PS50085"/>
    </source>
</evidence>
<feature type="compositionally biased region" description="Low complexity" evidence="4">
    <location>
        <begin position="997"/>
        <end position="1021"/>
    </location>
</feature>
<feature type="region of interest" description="Disordered" evidence="4">
    <location>
        <begin position="798"/>
        <end position="828"/>
    </location>
</feature>
<feature type="region of interest" description="Disordered" evidence="4">
    <location>
        <begin position="1274"/>
        <end position="1299"/>
    </location>
</feature>
<dbReference type="GO" id="GO:0005096">
    <property type="term" value="F:GTPase activator activity"/>
    <property type="evidence" value="ECO:0007669"/>
    <property type="project" value="UniProtKB-KW"/>
</dbReference>
<dbReference type="InterPro" id="IPR000331">
    <property type="entry name" value="Rap/Ran_GAP_dom"/>
</dbReference>
<proteinExistence type="predicted"/>
<feature type="compositionally biased region" description="Low complexity" evidence="4">
    <location>
        <begin position="2528"/>
        <end position="2541"/>
    </location>
</feature>
<dbReference type="Pfam" id="PF02188">
    <property type="entry name" value="GoLoco"/>
    <property type="match status" value="1"/>
</dbReference>
<dbReference type="Gene3D" id="6.10.140.210">
    <property type="match status" value="1"/>
</dbReference>
<feature type="coiled-coil region" evidence="3">
    <location>
        <begin position="1043"/>
        <end position="1098"/>
    </location>
</feature>
<dbReference type="GO" id="GO:0051056">
    <property type="term" value="P:regulation of small GTPase mediated signal transduction"/>
    <property type="evidence" value="ECO:0007669"/>
    <property type="project" value="InterPro"/>
</dbReference>
<feature type="region of interest" description="Disordered" evidence="4">
    <location>
        <begin position="1955"/>
        <end position="2016"/>
    </location>
</feature>
<dbReference type="CDD" id="cd11860">
    <property type="entry name" value="SH3_DLG5"/>
    <property type="match status" value="1"/>
</dbReference>
<dbReference type="GO" id="GO:0005886">
    <property type="term" value="C:plasma membrane"/>
    <property type="evidence" value="ECO:0007669"/>
    <property type="project" value="TreeGrafter"/>
</dbReference>
<dbReference type="PANTHER" id="PTHR46360:SF1">
    <property type="entry name" value="DISKS LARGE HOMOLOG 5"/>
    <property type="match status" value="1"/>
</dbReference>
<evidence type="ECO:0000256" key="2">
    <source>
        <dbReference type="ARBA" id="ARBA00023054"/>
    </source>
</evidence>
<feature type="domain" description="PDZ" evidence="6">
    <location>
        <begin position="1509"/>
        <end position="1577"/>
    </location>
</feature>
<feature type="coiled-coil region" evidence="3">
    <location>
        <begin position="1127"/>
        <end position="1252"/>
    </location>
</feature>
<dbReference type="PROSITE" id="PS50106">
    <property type="entry name" value="PDZ"/>
    <property type="match status" value="3"/>
</dbReference>
<evidence type="ECO:0000313" key="7">
    <source>
        <dbReference type="EMBL" id="CAB0036217.1"/>
    </source>
</evidence>
<feature type="region of interest" description="Disordered" evidence="4">
    <location>
        <begin position="158"/>
        <end position="185"/>
    </location>
</feature>
<feature type="region of interest" description="Disordered" evidence="4">
    <location>
        <begin position="2300"/>
        <end position="2336"/>
    </location>
</feature>
<feature type="compositionally biased region" description="Polar residues" evidence="4">
    <location>
        <begin position="616"/>
        <end position="631"/>
    </location>
</feature>
<accession>A0A6H5IE22</accession>
<dbReference type="InterPro" id="IPR001478">
    <property type="entry name" value="PDZ"/>
</dbReference>
<dbReference type="Pfam" id="PF00595">
    <property type="entry name" value="PDZ"/>
    <property type="match status" value="3"/>
</dbReference>
<keyword evidence="8" id="KW-1185">Reference proteome</keyword>
<name>A0A6H5IE22_9HYME</name>
<evidence type="ECO:0000259" key="6">
    <source>
        <dbReference type="PROSITE" id="PS50106"/>
    </source>
</evidence>
<feature type="compositionally biased region" description="Basic residues" evidence="4">
    <location>
        <begin position="2542"/>
        <end position="2552"/>
    </location>
</feature>
<feature type="domain" description="PDZ" evidence="6">
    <location>
        <begin position="1427"/>
        <end position="1515"/>
    </location>
</feature>
<dbReference type="PROSITE" id="PS50085">
    <property type="entry name" value="RAPGAP"/>
    <property type="match status" value="1"/>
</dbReference>
<feature type="region of interest" description="Disordered" evidence="4">
    <location>
        <begin position="616"/>
        <end position="702"/>
    </location>
</feature>
<evidence type="ECO:0000256" key="1">
    <source>
        <dbReference type="ARBA" id="ARBA00022468"/>
    </source>
</evidence>
<dbReference type="PANTHER" id="PTHR46360">
    <property type="entry name" value="DISKS LARGE HOMOLOG 5"/>
    <property type="match status" value="1"/>
</dbReference>
<feature type="region of interest" description="Disordered" evidence="4">
    <location>
        <begin position="2169"/>
        <end position="2262"/>
    </location>
</feature>
<evidence type="ECO:0000313" key="8">
    <source>
        <dbReference type="Proteomes" id="UP000479190"/>
    </source>
</evidence>
<dbReference type="InterPro" id="IPR035537">
    <property type="entry name" value="DLG5_SH3"/>
</dbReference>
<dbReference type="Gene3D" id="2.30.30.40">
    <property type="entry name" value="SH3 Domains"/>
    <property type="match status" value="1"/>
</dbReference>
<feature type="compositionally biased region" description="Polar residues" evidence="4">
    <location>
        <begin position="717"/>
        <end position="732"/>
    </location>
</feature>
<feature type="compositionally biased region" description="Low complexity" evidence="4">
    <location>
        <begin position="1987"/>
        <end position="2003"/>
    </location>
</feature>
<evidence type="ECO:0000256" key="4">
    <source>
        <dbReference type="SAM" id="MobiDB-lite"/>
    </source>
</evidence>
<dbReference type="Proteomes" id="UP000479190">
    <property type="component" value="Unassembled WGS sequence"/>
</dbReference>
<feature type="domain" description="Rap-GAP" evidence="5">
    <location>
        <begin position="343"/>
        <end position="559"/>
    </location>
</feature>
<feature type="region of interest" description="Disordered" evidence="4">
    <location>
        <begin position="76"/>
        <end position="109"/>
    </location>
</feature>
<feature type="region of interest" description="Disordered" evidence="4">
    <location>
        <begin position="713"/>
        <end position="732"/>
    </location>
</feature>
<dbReference type="InterPro" id="IPR035974">
    <property type="entry name" value="Rap/Ran-GAP_sf"/>
</dbReference>
<dbReference type="EMBL" id="CADCXV010000810">
    <property type="protein sequence ID" value="CAB0036217.1"/>
    <property type="molecule type" value="Genomic_DNA"/>
</dbReference>
<protein>
    <recommendedName>
        <fullName evidence="9">Rap-GAP domain-containing protein</fullName>
    </recommendedName>
</protein>
<dbReference type="Gene3D" id="3.40.50.11210">
    <property type="entry name" value="Rap/Ran-GAP"/>
    <property type="match status" value="1"/>
</dbReference>
<dbReference type="SUPFAM" id="SSF111347">
    <property type="entry name" value="Rap/Ran-GAP"/>
    <property type="match status" value="1"/>
</dbReference>
<dbReference type="GO" id="GO:0035331">
    <property type="term" value="P:negative regulation of hippo signaling"/>
    <property type="evidence" value="ECO:0007669"/>
    <property type="project" value="TreeGrafter"/>
</dbReference>
<sequence length="2597" mass="289331">MVRGYVAASSAASASGAGGVKTIIWMPVVDTPLTGTSMRTRKRTSERVRKMRMRLVNHSKESYSLLSKKRRQQLEQSVYCETDSARRSPGSDDQQRQDARGSDKLKGPTQDLFELLERVQSSRLDDQRCVLPPYFNQVSANKSSNVIPLAYATSRDERNSIPGSQQQTQPSTCTPTPVPSPIGESPVGRALMDAALQQSLATSQPPPMVVTPAGYWTDGTEHAHNVDASGRVQLPYPTWQPTIDQDDTAKCYRRFFVGREHMNLVGRDSENGPVLVSIKAESVAGQEHWRVLLRLRAGTSHELVPAATLGPNPSPVKMVKAVNDTLNVASLMPVACSGAGTLIARYDEHALVSRFKFGVLHQRARQVTEEQLFGNRQITPAFQEFLDLLGQRIDLKDHKGYRGGLDTRHGQTGDTAVYEVFRGREVLFHVASLLPYSPGDAQQLQRKRHIGNDIVAVIFQEEATPFSPDMIASHFLHAFIVVQPIDACTPNTRYKVSITARDDVPWFGPQLPTPSVFMRGVEFKEFLLTKLVNAENAAYKAEKFSKLELRTRSALLESLSEELQQKTNEFLGVNSIQQTNNVAVPVSPTTSDVSASGSSGSRFIDTVRKALISRVRNASTESVPQQLSKKSQPLEPSPPSNRQSTGGKLSKRNTASNNVEPSSPLGSPELTIRRDSDRNSPSLGSQDSSLSNTDNQDSSSLTTVHQDIGEVDKRETASLNGADCSNSSSTQSTMIMDKSRLLISHDINYHHHHHRRQRQSQLQLQQDPSQQQQQQQRVISESDDSSLNSELELDQVAYPDSDTGLESISSADTTHHHESKSKEAGLAVSGTATCVEAENLRQEVTRLKCDKLDLLRQNVDAQWSRFFIRMYMHEVKRSCGASTGASRPAEREKKCLVSSAASSFGAARPPHLDETSSSYLLPMFVIAERDSGGCDSVGSPVGGSECRNDYDDLKTQYQLLRHKHSDTIRRCEHTMKELEYYRNQHIAAMSHQSSDPSSVVEQASSPSEQQQQQQQQQQQPQDIPELDLSDAAQSASETMNQHYINALRKYEAVKDEYDSLRKRYDDLKASHASAVNKLELAQEEIARLKKLYDEVLTECNSTVRERNGLKQQCTAAIRQWDIALRERNEYREVLAKVSQQHEEAVKEINQAMVGRMKASKDIKRLTEERNAALHEYSLIMSERDTVHHEMETMSNDLSQAYAKVTHVESENKKLTEEKKALSYQIETLRREISSALHDRDEALKECNELRQRFGETYSEALNRERKNRLELRSYSTERDVTSKESEKASSPRDYKRAKERLDDLDQANIELDNLRKLADKLHTEMEEALQEAEVSKRRRDWAFSERDKIVLERESIRSLCDRLRKERDRAVSELAKAICDSDDIKKQRNEASKELKDLKEKIESGDHSLRSGQYHDTDDEWDLVQVHLDLSHLEERDLGVMLVAAHDNAYSHYPDDNGIYVSQIAQGSPVENILRVNDCIVRVNNIDVSSTSSRMLMDTLKSCNAGPAVLTIRRRRLGRRSLRTTQLPVGSLPHGITLELGIYISKISPGCSAAKDGCLAVGDRVLSINGKSMEGVSTAHEAMSILNDNSVDVITITTLKGIPLTAGSSADALPIDSSSFSPEKQKMVNSCSQTEQERMMMKATSDDYDRRYMAANFSADRSVYKVSKSMSNEKASGISNVWDNFRDKIDIVRGRRHSKDRDEKKKRHRNSSPNTSEQEQDAIAKLDSVIESYKKVTNGSSGVLKRSKRRGANGLSTVGPGSGISGTSGISSSDKSAAADKNGGTWPKARIGPIIQNGTGTIIHPRKTKERLPISALLTGPPKYDAPPPAPIVYPYNRISQPVPYANFGPLPMSSNNRHTVYRALENSAAGANYKASLLHAAPKSFVPATLKDFSAPDSPMSVSMMSPDANTMELPMKSLDYYKSKRLMSSNSPISKYTPLEDSLHHSRVHSQIYSPVGTTPLPRPSNYNYHPPYASPPHPHLQSTHHFSPQQHHPASSSSRYPSPPCLPSAQSGESIGLPDLRAFSFEPPYSPPPPSSFAHLHTPSVDVHHYHKPRAAHPSMSYVDVPPYVSQSGYEGGTFPRKKESQRFRIPSNPSVTSKSSIGKLSSGSIEKTSERGSPMPTFQIEILNKLEDEGSAGEGEEGAREIISGPITANADYDFSSKPAHRQYSELDGNGSSSDVEENEKEASHSGSLTPCNSPEATRKNGAIVEENSEPERDTEIPTIPQIRAPKERERDRERERDLRASASVEVRGTETTREREIRNSASLDINIRKPELRTSITLDGIRNSLIGTGTLTRGQLSQGGTSTLQRQNATVRSPTQEEQKRSTPPNEPRYLFIETRKCSNLGIALVGGNGVGIFVHTVQPGSLAEEAGLFSGDRILEYNGVDLRQATAEQAALELARPADKVTLIAHYLPDRYHEVKDKPGDSFYVKAMFDRIGEMPDALQLKFNKDDILYVDNTMFNGTPGHWRAWLIDSGGRRLTCGISDHQNYKCNQCLIWSNVKNRLRIEEELLLRRSLGDLESDSGGSRRGTTSARRSFFRRKKHQRSSSRDSKELSQLTGINMGWYSDSGSLNEENMPLSYQRVERLDYKVK</sequence>
<dbReference type="PROSITE" id="PS50877">
    <property type="entry name" value="GOLOCO"/>
    <property type="match status" value="1"/>
</dbReference>
<dbReference type="InterPro" id="IPR003109">
    <property type="entry name" value="GoLoco_motif"/>
</dbReference>